<accession>A0A3D8M4Q6</accession>
<feature type="signal peptide" evidence="2">
    <location>
        <begin position="1"/>
        <end position="25"/>
    </location>
</feature>
<sequence length="191" mass="21716">MKGLFKKLSMGMVVWLSMLSWNANAQVDCGDVEYNSEVLENYPELANACQGVVAHNGKLYTKVYARIGYKDSMDRRSVRLVMSDGSLGPRHRIRQRPNFSVTTYDGDKIDWADLAPDQDITVYIPNDRWAIVHVDMDEAEEEVAEVVEYTMVAVEEELPTTASNRYLTLYLGLAALMLASLMWMRRKSLGH</sequence>
<comment type="caution">
    <text evidence="3">The sequence shown here is derived from an EMBL/GenBank/DDBJ whole genome shotgun (WGS) entry which is preliminary data.</text>
</comment>
<name>A0A3D8M4Q6_9ALTE</name>
<keyword evidence="1" id="KW-1133">Transmembrane helix</keyword>
<evidence type="ECO:0000313" key="3">
    <source>
        <dbReference type="EMBL" id="RDV24514.1"/>
    </source>
</evidence>
<evidence type="ECO:0000256" key="1">
    <source>
        <dbReference type="SAM" id="Phobius"/>
    </source>
</evidence>
<keyword evidence="4" id="KW-1185">Reference proteome</keyword>
<dbReference type="Proteomes" id="UP000256561">
    <property type="component" value="Unassembled WGS sequence"/>
</dbReference>
<keyword evidence="1" id="KW-0812">Transmembrane</keyword>
<feature type="chain" id="PRO_5017827158" description="LPXTG cell wall anchor domain-containing protein" evidence="2">
    <location>
        <begin position="26"/>
        <end position="191"/>
    </location>
</feature>
<organism evidence="3 4">
    <name type="scientific">Alteromonas aestuariivivens</name>
    <dbReference type="NCBI Taxonomy" id="1938339"/>
    <lineage>
        <taxon>Bacteria</taxon>
        <taxon>Pseudomonadati</taxon>
        <taxon>Pseudomonadota</taxon>
        <taxon>Gammaproteobacteria</taxon>
        <taxon>Alteromonadales</taxon>
        <taxon>Alteromonadaceae</taxon>
        <taxon>Alteromonas/Salinimonas group</taxon>
        <taxon>Alteromonas</taxon>
    </lineage>
</organism>
<dbReference type="EMBL" id="QRHA01000010">
    <property type="protein sequence ID" value="RDV24514.1"/>
    <property type="molecule type" value="Genomic_DNA"/>
</dbReference>
<proteinExistence type="predicted"/>
<feature type="transmembrane region" description="Helical" evidence="1">
    <location>
        <begin position="166"/>
        <end position="184"/>
    </location>
</feature>
<keyword evidence="1" id="KW-0472">Membrane</keyword>
<evidence type="ECO:0000256" key="2">
    <source>
        <dbReference type="SAM" id="SignalP"/>
    </source>
</evidence>
<dbReference type="AlphaFoldDB" id="A0A3D8M4Q6"/>
<keyword evidence="2" id="KW-0732">Signal</keyword>
<dbReference type="RefSeq" id="WP_115594036.1">
    <property type="nucleotide sequence ID" value="NZ_QRHA01000010.1"/>
</dbReference>
<gene>
    <name evidence="3" type="ORF">DXV75_13915</name>
</gene>
<reference evidence="4" key="1">
    <citation type="submission" date="2018-08" db="EMBL/GenBank/DDBJ databases">
        <authorList>
            <person name="Zhang J."/>
            <person name="Du Z.-J."/>
        </authorList>
    </citation>
    <scope>NUCLEOTIDE SEQUENCE [LARGE SCALE GENOMIC DNA]</scope>
    <source>
        <strain evidence="4">KCTC 52655</strain>
    </source>
</reference>
<evidence type="ECO:0000313" key="4">
    <source>
        <dbReference type="Proteomes" id="UP000256561"/>
    </source>
</evidence>
<evidence type="ECO:0008006" key="5">
    <source>
        <dbReference type="Google" id="ProtNLM"/>
    </source>
</evidence>
<dbReference type="OrthoDB" id="5736640at2"/>
<protein>
    <recommendedName>
        <fullName evidence="5">LPXTG cell wall anchor domain-containing protein</fullName>
    </recommendedName>
</protein>